<evidence type="ECO:0000256" key="5">
    <source>
        <dbReference type="ARBA" id="ARBA00022679"/>
    </source>
</evidence>
<dbReference type="CDD" id="cd00082">
    <property type="entry name" value="HisKA"/>
    <property type="match status" value="1"/>
</dbReference>
<dbReference type="InterPro" id="IPR050428">
    <property type="entry name" value="TCS_sensor_his_kinase"/>
</dbReference>
<evidence type="ECO:0000256" key="3">
    <source>
        <dbReference type="ARBA" id="ARBA00012438"/>
    </source>
</evidence>
<dbReference type="PANTHER" id="PTHR45436">
    <property type="entry name" value="SENSOR HISTIDINE KINASE YKOH"/>
    <property type="match status" value="1"/>
</dbReference>
<evidence type="ECO:0000256" key="7">
    <source>
        <dbReference type="ARBA" id="ARBA00022777"/>
    </source>
</evidence>
<gene>
    <name evidence="14" type="ORF">B1992_13265</name>
</gene>
<feature type="domain" description="HAMP" evidence="13">
    <location>
        <begin position="193"/>
        <end position="246"/>
    </location>
</feature>
<evidence type="ECO:0000256" key="6">
    <source>
        <dbReference type="ARBA" id="ARBA00022692"/>
    </source>
</evidence>
<dbReference type="SUPFAM" id="SSF47384">
    <property type="entry name" value="Homodimeric domain of signal transducing histidine kinase"/>
    <property type="match status" value="1"/>
</dbReference>
<dbReference type="InterPro" id="IPR003594">
    <property type="entry name" value="HATPase_dom"/>
</dbReference>
<dbReference type="Gene3D" id="1.10.287.130">
    <property type="match status" value="1"/>
</dbReference>
<dbReference type="GO" id="GO:0005886">
    <property type="term" value="C:plasma membrane"/>
    <property type="evidence" value="ECO:0007669"/>
    <property type="project" value="TreeGrafter"/>
</dbReference>
<dbReference type="SMART" id="SM00304">
    <property type="entry name" value="HAMP"/>
    <property type="match status" value="1"/>
</dbReference>
<keyword evidence="10 11" id="KW-0472">Membrane</keyword>
<dbReference type="Proteomes" id="UP000462066">
    <property type="component" value="Unassembled WGS sequence"/>
</dbReference>
<feature type="transmembrane region" description="Helical" evidence="11">
    <location>
        <begin position="21"/>
        <end position="46"/>
    </location>
</feature>
<dbReference type="SMART" id="SM00387">
    <property type="entry name" value="HATPase_c"/>
    <property type="match status" value="1"/>
</dbReference>
<name>A0A7V8K6E4_9GAMM</name>
<dbReference type="GO" id="GO:0000155">
    <property type="term" value="F:phosphorelay sensor kinase activity"/>
    <property type="evidence" value="ECO:0007669"/>
    <property type="project" value="InterPro"/>
</dbReference>
<accession>A0A7V8K6E4</accession>
<evidence type="ECO:0000313" key="14">
    <source>
        <dbReference type="EMBL" id="KAF1685087.1"/>
    </source>
</evidence>
<dbReference type="Pfam" id="PF02518">
    <property type="entry name" value="HATPase_c"/>
    <property type="match status" value="1"/>
</dbReference>
<keyword evidence="6 11" id="KW-0812">Transmembrane</keyword>
<evidence type="ECO:0000256" key="4">
    <source>
        <dbReference type="ARBA" id="ARBA00022553"/>
    </source>
</evidence>
<evidence type="ECO:0000256" key="1">
    <source>
        <dbReference type="ARBA" id="ARBA00000085"/>
    </source>
</evidence>
<protein>
    <recommendedName>
        <fullName evidence="3">histidine kinase</fullName>
        <ecNumber evidence="3">2.7.13.3</ecNumber>
    </recommendedName>
</protein>
<evidence type="ECO:0000256" key="10">
    <source>
        <dbReference type="ARBA" id="ARBA00023136"/>
    </source>
</evidence>
<dbReference type="InterPro" id="IPR036097">
    <property type="entry name" value="HisK_dim/P_sf"/>
</dbReference>
<evidence type="ECO:0000256" key="8">
    <source>
        <dbReference type="ARBA" id="ARBA00022989"/>
    </source>
</evidence>
<comment type="subcellular location">
    <subcellularLocation>
        <location evidence="2">Membrane</location>
    </subcellularLocation>
</comment>
<dbReference type="EMBL" id="MWIP01000017">
    <property type="protein sequence ID" value="KAF1685087.1"/>
    <property type="molecule type" value="Genomic_DNA"/>
</dbReference>
<keyword evidence="15" id="KW-1185">Reference proteome</keyword>
<keyword evidence="5" id="KW-0808">Transferase</keyword>
<dbReference type="PROSITE" id="PS50885">
    <property type="entry name" value="HAMP"/>
    <property type="match status" value="1"/>
</dbReference>
<comment type="caution">
    <text evidence="14">The sequence shown here is derived from an EMBL/GenBank/DDBJ whole genome shotgun (WGS) entry which is preliminary data.</text>
</comment>
<keyword evidence="7 14" id="KW-0418">Kinase</keyword>
<dbReference type="PRINTS" id="PR00344">
    <property type="entry name" value="BCTRLSENSOR"/>
</dbReference>
<dbReference type="AlphaFoldDB" id="A0A7V8K6E4"/>
<dbReference type="InterPro" id="IPR003661">
    <property type="entry name" value="HisK_dim/P_dom"/>
</dbReference>
<dbReference type="RefSeq" id="WP_162311992.1">
    <property type="nucleotide sequence ID" value="NZ_JACHGU010000010.1"/>
</dbReference>
<keyword evidence="4" id="KW-0597">Phosphoprotein</keyword>
<organism evidence="14 15">
    <name type="scientific">Pseudoxanthomonas broegbernensis</name>
    <dbReference type="NCBI Taxonomy" id="83619"/>
    <lineage>
        <taxon>Bacteria</taxon>
        <taxon>Pseudomonadati</taxon>
        <taxon>Pseudomonadota</taxon>
        <taxon>Gammaproteobacteria</taxon>
        <taxon>Lysobacterales</taxon>
        <taxon>Lysobacteraceae</taxon>
        <taxon>Pseudoxanthomonas</taxon>
    </lineage>
</organism>
<evidence type="ECO:0000256" key="11">
    <source>
        <dbReference type="SAM" id="Phobius"/>
    </source>
</evidence>
<dbReference type="EC" id="2.7.13.3" evidence="3"/>
<dbReference type="InterPro" id="IPR005467">
    <property type="entry name" value="His_kinase_dom"/>
</dbReference>
<evidence type="ECO:0000259" key="13">
    <source>
        <dbReference type="PROSITE" id="PS50885"/>
    </source>
</evidence>
<reference evidence="14 15" key="1">
    <citation type="submission" date="2017-10" db="EMBL/GenBank/DDBJ databases">
        <title>Whole genome sequencing of Pseudoxanthomonas broegbernensis DSM 12573(T).</title>
        <authorList>
            <person name="Kumar S."/>
            <person name="Bansal K."/>
            <person name="Kaur A."/>
            <person name="Patil P."/>
            <person name="Sharma S."/>
            <person name="Patil P.B."/>
        </authorList>
    </citation>
    <scope>NUCLEOTIDE SEQUENCE [LARGE SCALE GENOMIC DNA]</scope>
    <source>
        <strain evidence="14 15">DSM 12573</strain>
    </source>
</reference>
<evidence type="ECO:0000256" key="2">
    <source>
        <dbReference type="ARBA" id="ARBA00004370"/>
    </source>
</evidence>
<dbReference type="InterPro" id="IPR003660">
    <property type="entry name" value="HAMP_dom"/>
</dbReference>
<dbReference type="PROSITE" id="PS50109">
    <property type="entry name" value="HIS_KIN"/>
    <property type="match status" value="1"/>
</dbReference>
<dbReference type="CDD" id="cd00075">
    <property type="entry name" value="HATPase"/>
    <property type="match status" value="1"/>
</dbReference>
<dbReference type="SUPFAM" id="SSF55874">
    <property type="entry name" value="ATPase domain of HSP90 chaperone/DNA topoisomerase II/histidine kinase"/>
    <property type="match status" value="1"/>
</dbReference>
<dbReference type="InterPro" id="IPR004358">
    <property type="entry name" value="Sig_transdc_His_kin-like_C"/>
</dbReference>
<dbReference type="InterPro" id="IPR036890">
    <property type="entry name" value="HATPase_C_sf"/>
</dbReference>
<dbReference type="SMART" id="SM00388">
    <property type="entry name" value="HisKA"/>
    <property type="match status" value="1"/>
</dbReference>
<feature type="domain" description="Histidine kinase" evidence="12">
    <location>
        <begin position="254"/>
        <end position="466"/>
    </location>
</feature>
<evidence type="ECO:0000313" key="15">
    <source>
        <dbReference type="Proteomes" id="UP000462066"/>
    </source>
</evidence>
<feature type="transmembrane region" description="Helical" evidence="11">
    <location>
        <begin position="175"/>
        <end position="196"/>
    </location>
</feature>
<comment type="catalytic activity">
    <reaction evidence="1">
        <text>ATP + protein L-histidine = ADP + protein N-phospho-L-histidine.</text>
        <dbReference type="EC" id="2.7.13.3"/>
    </reaction>
</comment>
<dbReference type="PANTHER" id="PTHR45436:SF8">
    <property type="entry name" value="HISTIDINE KINASE"/>
    <property type="match status" value="1"/>
</dbReference>
<sequence>MPLTMAADPRRVPRGRLLRTSSFRLTLLYAGLFVASLAVLLGVVYLEVRAYAVELQDEIVGRELHYLRRAARDGGPHALEALIEQRLQQPLMKSMRYLLQDRDGRVLAGNAPAQAPVEGRFWFHMPKGDKPHQQRRVRAHGLRLEDGRYLLVGEAGKATEEFAALQRALARDMGYALLAALALALGGGALMSHLLLRRVERIDRDTRAIMLGDLSRRRPVGAGGDEFDRLSASVNAMLERIQAQVDALRQVSDDIAHDLRTPLGRLRQQLERGQRLRDPDALHAVLERATTEVDAALRTFASLLHIAQIGSDPRQARRRPLDLSTLLETLAEVYQPAFEARGQSLTAAIAPGLEVDGDRDLLGQLFANLLENAGRHCPEGARIALDAAADGGGAWVTVADDGPGIPEAERERVFRRLYRLERSRTTPGSGLGLALVEAIARMHGARIALEENAPGLRVRVRLPGAAASPSARG</sequence>
<dbReference type="CDD" id="cd06225">
    <property type="entry name" value="HAMP"/>
    <property type="match status" value="1"/>
</dbReference>
<keyword evidence="9" id="KW-0902">Two-component regulatory system</keyword>
<evidence type="ECO:0000259" key="12">
    <source>
        <dbReference type="PROSITE" id="PS50109"/>
    </source>
</evidence>
<keyword evidence="8 11" id="KW-1133">Transmembrane helix</keyword>
<dbReference type="Gene3D" id="3.30.565.10">
    <property type="entry name" value="Histidine kinase-like ATPase, C-terminal domain"/>
    <property type="match status" value="1"/>
</dbReference>
<evidence type="ECO:0000256" key="9">
    <source>
        <dbReference type="ARBA" id="ARBA00023012"/>
    </source>
</evidence>
<dbReference type="Pfam" id="PF00672">
    <property type="entry name" value="HAMP"/>
    <property type="match status" value="1"/>
</dbReference>
<proteinExistence type="predicted"/>